<evidence type="ECO:0000256" key="4">
    <source>
        <dbReference type="ARBA" id="ARBA00022553"/>
    </source>
</evidence>
<dbReference type="SUPFAM" id="SSF57196">
    <property type="entry name" value="EGF/Laminin"/>
    <property type="match status" value="7"/>
</dbReference>
<protein>
    <submittedName>
        <fullName evidence="18">Laminin subunit beta-1-like protein</fullName>
    </submittedName>
</protein>
<comment type="subcellular location">
    <subcellularLocation>
        <location evidence="1">Secreted</location>
        <location evidence="1">Extracellular space</location>
        <location evidence="1">Extracellular matrix</location>
        <location evidence="1">Basement membrane</location>
    </subcellularLocation>
</comment>
<dbReference type="SMART" id="SM00180">
    <property type="entry name" value="EGF_Lam"/>
    <property type="match status" value="8"/>
</dbReference>
<keyword evidence="8" id="KW-0130">Cell adhesion</keyword>
<feature type="disulfide bond" evidence="13">
    <location>
        <begin position="840"/>
        <end position="857"/>
    </location>
</feature>
<evidence type="ECO:0000259" key="17">
    <source>
        <dbReference type="PROSITE" id="PS51117"/>
    </source>
</evidence>
<feature type="domain" description="Laminin N-terminal" evidence="17">
    <location>
        <begin position="106"/>
        <end position="342"/>
    </location>
</feature>
<feature type="domain" description="Laminin EGF-like" evidence="15">
    <location>
        <begin position="529"/>
        <end position="579"/>
    </location>
</feature>
<dbReference type="Gene3D" id="2.60.120.260">
    <property type="entry name" value="Galactose-binding domain-like"/>
    <property type="match status" value="1"/>
</dbReference>
<dbReference type="EMBL" id="NCKU01004758">
    <property type="protein sequence ID" value="RWS05481.1"/>
    <property type="molecule type" value="Genomic_DNA"/>
</dbReference>
<dbReference type="PANTHER" id="PTHR10574:SF375">
    <property type="entry name" value="LAMININ SUBUNIT BETA-1"/>
    <property type="match status" value="1"/>
</dbReference>
<dbReference type="Proteomes" id="UP000285301">
    <property type="component" value="Unassembled WGS sequence"/>
</dbReference>
<dbReference type="STRING" id="1965070.A0A3S3P5B5"/>
<dbReference type="FunFam" id="2.10.25.10:FF:000082">
    <property type="entry name" value="Laminin subunit alpha 1"/>
    <property type="match status" value="1"/>
</dbReference>
<dbReference type="PRINTS" id="PR00011">
    <property type="entry name" value="EGFLAMININ"/>
</dbReference>
<dbReference type="FunFam" id="2.170.300.10:FF:000004">
    <property type="entry name" value="Laminin subunit beta 1"/>
    <property type="match status" value="1"/>
</dbReference>
<dbReference type="Pfam" id="PF21199">
    <property type="entry name" value="LAMININ_IV_B"/>
    <property type="match status" value="1"/>
</dbReference>
<feature type="disulfide bond" evidence="13">
    <location>
        <begin position="838"/>
        <end position="850"/>
    </location>
</feature>
<proteinExistence type="predicted"/>
<dbReference type="FunFam" id="2.10.25.10:FF:000145">
    <property type="entry name" value="Laminin subunit beta 1"/>
    <property type="match status" value="1"/>
</dbReference>
<feature type="coiled-coil region" evidence="14">
    <location>
        <begin position="1337"/>
        <end position="1521"/>
    </location>
</feature>
<dbReference type="PROSITE" id="PS51116">
    <property type="entry name" value="LAMININ_IVB"/>
    <property type="match status" value="1"/>
</dbReference>
<accession>A0A3S3P5B5</accession>
<dbReference type="CDD" id="cd00055">
    <property type="entry name" value="EGF_Lam"/>
    <property type="match status" value="8"/>
</dbReference>
<evidence type="ECO:0000256" key="6">
    <source>
        <dbReference type="ARBA" id="ARBA00022737"/>
    </source>
</evidence>
<feature type="domain" description="Laminin EGF-like" evidence="15">
    <location>
        <begin position="886"/>
        <end position="932"/>
    </location>
</feature>
<dbReference type="PANTHER" id="PTHR10574">
    <property type="entry name" value="NETRIN/LAMININ-RELATED"/>
    <property type="match status" value="1"/>
</dbReference>
<feature type="disulfide bond" evidence="13">
    <location>
        <begin position="886"/>
        <end position="898"/>
    </location>
</feature>
<dbReference type="Pfam" id="PF24973">
    <property type="entry name" value="EGF_LMN_ATRN"/>
    <property type="match status" value="1"/>
</dbReference>
<dbReference type="InterPro" id="IPR008211">
    <property type="entry name" value="Laminin_N"/>
</dbReference>
<keyword evidence="5" id="KW-0732">Signal</keyword>
<evidence type="ECO:0000256" key="7">
    <source>
        <dbReference type="ARBA" id="ARBA00022869"/>
    </source>
</evidence>
<dbReference type="Pfam" id="PF00055">
    <property type="entry name" value="Laminin_N"/>
    <property type="match status" value="1"/>
</dbReference>
<feature type="disulfide bond" evidence="13">
    <location>
        <begin position="810"/>
        <end position="819"/>
    </location>
</feature>
<evidence type="ECO:0000313" key="18">
    <source>
        <dbReference type="EMBL" id="RWS05481.1"/>
    </source>
</evidence>
<keyword evidence="2" id="KW-0964">Secreted</keyword>
<dbReference type="Gene3D" id="2.170.300.10">
    <property type="entry name" value="Tie2 ligand-binding domain superfamily"/>
    <property type="match status" value="1"/>
</dbReference>
<evidence type="ECO:0000256" key="10">
    <source>
        <dbReference type="ARBA" id="ARBA00023157"/>
    </source>
</evidence>
<keyword evidence="7" id="KW-0084">Basement membrane</keyword>
<dbReference type="PROSITE" id="PS01248">
    <property type="entry name" value="EGF_LAM_1"/>
    <property type="match status" value="3"/>
</dbReference>
<dbReference type="GO" id="GO:0007411">
    <property type="term" value="P:axon guidance"/>
    <property type="evidence" value="ECO:0007669"/>
    <property type="project" value="TreeGrafter"/>
</dbReference>
<evidence type="ECO:0000259" key="15">
    <source>
        <dbReference type="PROSITE" id="PS50027"/>
    </source>
</evidence>
<dbReference type="FunFam" id="2.170.300.10:FF:000001">
    <property type="entry name" value="Laminin subunit beta-1"/>
    <property type="match status" value="1"/>
</dbReference>
<dbReference type="GO" id="GO:0016477">
    <property type="term" value="P:cell migration"/>
    <property type="evidence" value="ECO:0007669"/>
    <property type="project" value="TreeGrafter"/>
</dbReference>
<evidence type="ECO:0000256" key="2">
    <source>
        <dbReference type="ARBA" id="ARBA00022525"/>
    </source>
</evidence>
<dbReference type="InterPro" id="IPR056863">
    <property type="entry name" value="LMN_ATRN_NET-like_EGF"/>
</dbReference>
<dbReference type="OrthoDB" id="5985440at2759"/>
<reference evidence="18 19" key="1">
    <citation type="journal article" date="2018" name="Gigascience">
        <title>Genomes of trombidid mites reveal novel predicted allergens and laterally-transferred genes associated with secondary metabolism.</title>
        <authorList>
            <person name="Dong X."/>
            <person name="Chaisiri K."/>
            <person name="Xia D."/>
            <person name="Armstrong S.D."/>
            <person name="Fang Y."/>
            <person name="Donnelly M.J."/>
            <person name="Kadowaki T."/>
            <person name="McGarry J.W."/>
            <person name="Darby A.C."/>
            <person name="Makepeace B.L."/>
        </authorList>
    </citation>
    <scope>NUCLEOTIDE SEQUENCE [LARGE SCALE GENOMIC DNA]</scope>
    <source>
        <strain evidence="18">UoL-WK</strain>
    </source>
</reference>
<dbReference type="InterPro" id="IPR013015">
    <property type="entry name" value="Laminin_IV_B"/>
</dbReference>
<feature type="domain" description="Laminin IV type B" evidence="16">
    <location>
        <begin position="619"/>
        <end position="826"/>
    </location>
</feature>
<evidence type="ECO:0000256" key="3">
    <source>
        <dbReference type="ARBA" id="ARBA00022530"/>
    </source>
</evidence>
<keyword evidence="9 14" id="KW-0175">Coiled coil</keyword>
<evidence type="ECO:0000256" key="9">
    <source>
        <dbReference type="ARBA" id="ARBA00023054"/>
    </source>
</evidence>
<feature type="domain" description="Laminin EGF-like" evidence="15">
    <location>
        <begin position="792"/>
        <end position="837"/>
    </location>
</feature>
<dbReference type="GO" id="GO:0009888">
    <property type="term" value="P:tissue development"/>
    <property type="evidence" value="ECO:0007669"/>
    <property type="project" value="TreeGrafter"/>
</dbReference>
<keyword evidence="12 13" id="KW-0424">Laminin EGF-like domain</keyword>
<name>A0A3S3P5B5_9ACAR</name>
<dbReference type="FunFam" id="2.60.120.260:FF:000010">
    <property type="entry name" value="Laminin subunit beta 1"/>
    <property type="match status" value="1"/>
</dbReference>
<dbReference type="GO" id="GO:0009887">
    <property type="term" value="P:animal organ morphogenesis"/>
    <property type="evidence" value="ECO:0007669"/>
    <property type="project" value="TreeGrafter"/>
</dbReference>
<keyword evidence="10 13" id="KW-1015">Disulfide bond</keyword>
<feature type="disulfide bond" evidence="13">
    <location>
        <begin position="888"/>
        <end position="905"/>
    </location>
</feature>
<evidence type="ECO:0000259" key="16">
    <source>
        <dbReference type="PROSITE" id="PS51116"/>
    </source>
</evidence>
<dbReference type="GO" id="GO:0070831">
    <property type="term" value="P:basement membrane assembly"/>
    <property type="evidence" value="ECO:0007669"/>
    <property type="project" value="TreeGrafter"/>
</dbReference>
<dbReference type="FunFam" id="2.10.25.10:FF:000090">
    <property type="entry name" value="laminin subunit alpha"/>
    <property type="match status" value="1"/>
</dbReference>
<evidence type="ECO:0000256" key="8">
    <source>
        <dbReference type="ARBA" id="ARBA00022889"/>
    </source>
</evidence>
<dbReference type="SUPFAM" id="SSF57997">
    <property type="entry name" value="Tropomyosin"/>
    <property type="match status" value="1"/>
</dbReference>
<dbReference type="PROSITE" id="PS50027">
    <property type="entry name" value="EGF_LAM_2"/>
    <property type="match status" value="6"/>
</dbReference>
<dbReference type="GO" id="GO:0034446">
    <property type="term" value="P:substrate adhesion-dependent cell spreading"/>
    <property type="evidence" value="ECO:0007669"/>
    <property type="project" value="TreeGrafter"/>
</dbReference>
<dbReference type="GO" id="GO:0043256">
    <property type="term" value="C:laminin complex"/>
    <property type="evidence" value="ECO:0007669"/>
    <property type="project" value="TreeGrafter"/>
</dbReference>
<dbReference type="FunFam" id="2.10.25.10:FF:000084">
    <property type="entry name" value="Laminin subunit alpha 3"/>
    <property type="match status" value="1"/>
</dbReference>
<dbReference type="FunFam" id="2.10.25.10:FF:000011">
    <property type="entry name" value="Cadherin EGF LAG seven-pass G-type receptor"/>
    <property type="match status" value="1"/>
</dbReference>
<feature type="domain" description="Laminin EGF-like" evidence="15">
    <location>
        <begin position="406"/>
        <end position="468"/>
    </location>
</feature>
<evidence type="ECO:0000256" key="1">
    <source>
        <dbReference type="ARBA" id="ARBA00004302"/>
    </source>
</evidence>
<keyword evidence="3" id="KW-0272">Extracellular matrix</keyword>
<comment type="caution">
    <text evidence="18">The sequence shown here is derived from an EMBL/GenBank/DDBJ whole genome shotgun (WGS) entry which is preliminary data.</text>
</comment>
<feature type="domain" description="Laminin EGF-like" evidence="15">
    <location>
        <begin position="469"/>
        <end position="528"/>
    </location>
</feature>
<evidence type="ECO:0000256" key="12">
    <source>
        <dbReference type="ARBA" id="ARBA00023292"/>
    </source>
</evidence>
<feature type="disulfide bond" evidence="13">
    <location>
        <begin position="859"/>
        <end position="868"/>
    </location>
</feature>
<feature type="coiled-coil region" evidence="14">
    <location>
        <begin position="998"/>
        <end position="1067"/>
    </location>
</feature>
<keyword evidence="6" id="KW-0677">Repeat</keyword>
<keyword evidence="11" id="KW-0325">Glycoprotein</keyword>
<sequence length="1534" mass="173115">MQPLAEDRLIKDNITILLQEKHTAVSIREDTTERKFRALKLRVALAGHPQVIRFLKEAELPLAPGIEYNRLLYGTIALGIGPRTERERMTQIWMALLCHQRQTSCDEVSCHPPTGDLLIGRENKLSATSTCGLYKPQRYCILPHLRTRKKCYVCSSIEANRDDAFQYHKINKIVNTEADKGFWWQAENGVENVSIRLDLEAEFQFTHVIITFRTFRPAAMIIERSDDNGANWKVYQYFAANCRETFPHVPIGPRQRVGDVVCESKYSDVNPSEGGEVIFSVLPQHIHIDNPYSNEVQNVIRITNLRINFTKLHTLGDDLVDNREEVKRKYYYAISNMVVRGSCSCYGHASRCISDGTQQVVPGMVYGKCDCNHNTTGSNCERCKDLYNDLEWQPAIGREINACKKCNCNNHATRCRFDRAVFDASKGVSGGVCEDCQHNTEGKNCEFCKAFFYRDPSRAIDDPYVCQPCDCDPQGSLDDGICDHMDNAQSGMVAGKCHCKANVDGRRCDRCKPGYWNMDKFNPEGCQACACNRLGTVGNQGCNQQTGECLCKRNVIGKDCNQCAPYHYGLGEGDEGCKPCDCELGSSYSKTCNVTDGQCACRPHLTGRTCNIMEPGFYVPYLDFNTYEAEYGRGGAKSQIIIRERRPNQEVTWTGTGFIEIFDSSTLELDVHDIHKSMEYGIIFRFEPRYNQQRVEAQVIIDRRTPLNPYGPCKDNTRDRGTVTFNPGFRSTVVSAGPFCFEKGVDYKIRLETLPTPEPTTVLIDSIVLIPNVDGLDILSNPQAKREFEFYQCARLSAGPCDPITGQCPCYPNVEGLECDRCKVNHWKLASGQGCEPCNCDPLGSYQQKCNEIDGTCHCLQGYGGKQCNECEPNHWGDPRVKCHACNCRTPGAATTQCARNNGSCICRIGIDGERCDRCARGYTGQAPHCESCGECFESWDLIIENLRNQTFRLLEIANRIKKMGTTGAYKEQFAQIENQLAEIEAIIKGANVTEADITRIDTMILELRNDLNDLQEKINIYNNQQEETVRRTTDAELSISDLRQRVKKLESDTSELRRNATDLQATVAEGAFKLIKAAQNRSRLAESKVRSSLPLINQSELIRRQTEKLLEQAAGLYNQSYTDNQVAIGDIQRRISQLEADVPDINFLVCGGRGTVDECDPLCGGALCDKCGGLSCDMGASTRAENALDFGTKAEDKLITIQDKVRQQWNNIYEAKAKADEALREVQLAYQKAIFAKNESEDTTVQIQELLDKIEMFLDKSNARPAEIRHLAEQCTFLDISLTPAQILELARQINETIANLTNIDKIIYETASDLERARRLKERADMAKLRAENILNIAKNVVEALKKALEAQKRAEEEINSASGHISVAQQDLDLISKETDSASKISQRAQESINDLEKRLSELKYRYTQNELYVNRAVEQANMAGEMARDAENNARELENKFENALNILDNKAKASGLIKERAERLRERARLLAENANSKLKLLQEIEDDFDENERRLKMYQNEVDELNREMTGHLNEIQRKAVYHRECNA</sequence>
<feature type="domain" description="Laminin EGF-like" evidence="15">
    <location>
        <begin position="838"/>
        <end position="885"/>
    </location>
</feature>
<evidence type="ECO:0000256" key="5">
    <source>
        <dbReference type="ARBA" id="ARBA00022729"/>
    </source>
</evidence>
<keyword evidence="4" id="KW-0597">Phosphoprotein</keyword>
<dbReference type="SMART" id="SM00136">
    <property type="entry name" value="LamNT"/>
    <property type="match status" value="1"/>
</dbReference>
<evidence type="ECO:0000313" key="19">
    <source>
        <dbReference type="Proteomes" id="UP000285301"/>
    </source>
</evidence>
<organism evidence="18 19">
    <name type="scientific">Dinothrombium tinctorium</name>
    <dbReference type="NCBI Taxonomy" id="1965070"/>
    <lineage>
        <taxon>Eukaryota</taxon>
        <taxon>Metazoa</taxon>
        <taxon>Ecdysozoa</taxon>
        <taxon>Arthropoda</taxon>
        <taxon>Chelicerata</taxon>
        <taxon>Arachnida</taxon>
        <taxon>Acari</taxon>
        <taxon>Acariformes</taxon>
        <taxon>Trombidiformes</taxon>
        <taxon>Prostigmata</taxon>
        <taxon>Anystina</taxon>
        <taxon>Parasitengona</taxon>
        <taxon>Trombidioidea</taxon>
        <taxon>Trombidiidae</taxon>
        <taxon>Dinothrombium</taxon>
    </lineage>
</organism>
<feature type="disulfide bond" evidence="13">
    <location>
        <begin position="563"/>
        <end position="577"/>
    </location>
</feature>
<feature type="disulfide bond" evidence="13">
    <location>
        <begin position="907"/>
        <end position="916"/>
    </location>
</feature>
<feature type="disulfide bond" evidence="13">
    <location>
        <begin position="551"/>
        <end position="560"/>
    </location>
</feature>
<dbReference type="PROSITE" id="PS51117">
    <property type="entry name" value="LAMININ_NTER"/>
    <property type="match status" value="1"/>
</dbReference>
<feature type="disulfide bond" evidence="13">
    <location>
        <begin position="436"/>
        <end position="445"/>
    </location>
</feature>
<dbReference type="Pfam" id="PF00053">
    <property type="entry name" value="EGF_laminin"/>
    <property type="match status" value="7"/>
</dbReference>
<dbReference type="Gene3D" id="2.10.25.10">
    <property type="entry name" value="Laminin"/>
    <property type="match status" value="6"/>
</dbReference>
<evidence type="ECO:0000256" key="14">
    <source>
        <dbReference type="SAM" id="Coils"/>
    </source>
</evidence>
<gene>
    <name evidence="18" type="ORF">B4U79_09835</name>
</gene>
<comment type="caution">
    <text evidence="13">Lacks conserved residue(s) required for the propagation of feature annotation.</text>
</comment>
<keyword evidence="19" id="KW-1185">Reference proteome</keyword>
<feature type="disulfide bond" evidence="13">
    <location>
        <begin position="499"/>
        <end position="508"/>
    </location>
</feature>
<dbReference type="InterPro" id="IPR050440">
    <property type="entry name" value="Laminin/Netrin_ECM"/>
</dbReference>
<evidence type="ECO:0000256" key="13">
    <source>
        <dbReference type="PROSITE-ProRule" id="PRU00460"/>
    </source>
</evidence>
<evidence type="ECO:0000256" key="11">
    <source>
        <dbReference type="ARBA" id="ARBA00023180"/>
    </source>
</evidence>
<dbReference type="InterPro" id="IPR002049">
    <property type="entry name" value="LE_dom"/>
</dbReference>